<dbReference type="SUPFAM" id="SSF53335">
    <property type="entry name" value="S-adenosyl-L-methionine-dependent methyltransferases"/>
    <property type="match status" value="2"/>
</dbReference>
<dbReference type="EMBL" id="ML210155">
    <property type="protein sequence ID" value="TFK28539.1"/>
    <property type="molecule type" value="Genomic_DNA"/>
</dbReference>
<keyword evidence="10" id="KW-1185">Reference proteome</keyword>
<dbReference type="GO" id="GO:0005739">
    <property type="term" value="C:mitochondrion"/>
    <property type="evidence" value="ECO:0007669"/>
    <property type="project" value="TreeGrafter"/>
</dbReference>
<comment type="similarity">
    <text evidence="1">Belongs to the class I-like SAM-binding methyltransferase superfamily. RNA methyltransferase RlmE family.</text>
</comment>
<dbReference type="Pfam" id="PF01728">
    <property type="entry name" value="FtsJ"/>
    <property type="match status" value="2"/>
</dbReference>
<keyword evidence="4 9" id="KW-0808">Transferase</keyword>
<dbReference type="InterPro" id="IPR029063">
    <property type="entry name" value="SAM-dependent_MTases_sf"/>
</dbReference>
<evidence type="ECO:0000256" key="4">
    <source>
        <dbReference type="ARBA" id="ARBA00022679"/>
    </source>
</evidence>
<proteinExistence type="inferred from homology"/>
<feature type="active site" description="Proton acceptor" evidence="7">
    <location>
        <position position="243"/>
    </location>
</feature>
<evidence type="ECO:0000256" key="7">
    <source>
        <dbReference type="PIRSR" id="PIRSR005461-1"/>
    </source>
</evidence>
<gene>
    <name evidence="9" type="ORF">FA15DRAFT_665244</name>
</gene>
<dbReference type="PANTHER" id="PTHR10920:SF18">
    <property type="entry name" value="RRNA METHYLTRANSFERASE 2, MITOCHONDRIAL"/>
    <property type="match status" value="1"/>
</dbReference>
<protein>
    <recommendedName>
        <fullName evidence="6">rRNA methyltransferase 2, mitochondrial</fullName>
    </recommendedName>
</protein>
<name>A0A5C3L688_COPMA</name>
<dbReference type="InterPro" id="IPR002877">
    <property type="entry name" value="RNA_MeTrfase_FtsJ_dom"/>
</dbReference>
<dbReference type="OrthoDB" id="20105at2759"/>
<keyword evidence="2" id="KW-0698">rRNA processing</keyword>
<evidence type="ECO:0000256" key="5">
    <source>
        <dbReference type="ARBA" id="ARBA00022691"/>
    </source>
</evidence>
<evidence type="ECO:0000256" key="2">
    <source>
        <dbReference type="ARBA" id="ARBA00022552"/>
    </source>
</evidence>
<evidence type="ECO:0000256" key="3">
    <source>
        <dbReference type="ARBA" id="ARBA00022603"/>
    </source>
</evidence>
<keyword evidence="5 7" id="KW-0949">S-adenosyl-L-methionine</keyword>
<dbReference type="PANTHER" id="PTHR10920">
    <property type="entry name" value="RIBOSOMAL RNA METHYLTRANSFERASE"/>
    <property type="match status" value="1"/>
</dbReference>
<organism evidence="9 10">
    <name type="scientific">Coprinopsis marcescibilis</name>
    <name type="common">Agaric fungus</name>
    <name type="synonym">Psathyrella marcescibilis</name>
    <dbReference type="NCBI Taxonomy" id="230819"/>
    <lineage>
        <taxon>Eukaryota</taxon>
        <taxon>Fungi</taxon>
        <taxon>Dikarya</taxon>
        <taxon>Basidiomycota</taxon>
        <taxon>Agaricomycotina</taxon>
        <taxon>Agaricomycetes</taxon>
        <taxon>Agaricomycetidae</taxon>
        <taxon>Agaricales</taxon>
        <taxon>Agaricineae</taxon>
        <taxon>Psathyrellaceae</taxon>
        <taxon>Coprinopsis</taxon>
    </lineage>
</organism>
<evidence type="ECO:0000313" key="9">
    <source>
        <dbReference type="EMBL" id="TFK28539.1"/>
    </source>
</evidence>
<sequence>MSLRPTLIRLAKGKTKSSTNWLARQTNDYYVRQRLSDPAAFRSRSAYKLLEINDQWDNFLAKPDVNAVVDLGAAPGGWSQVVAKSLGWHRAYASDALESDDTSFVEEEPSYGTPRNAKAGRESVFDPLAIDEESLSYVAKGHGTIIAVDLLQMQHIDGVQTLAADFLAPNTDAAIQRMLKAKGSQDGKVDVILSDMAANASGHTTRDIECSLRICEAVLDFAHRHLRTAESIGRKRGGVMLVKHFAHPELDRFRVEHLVPNFNLVKYIKPGSSRAESREGYFLCMGWRGGSL</sequence>
<dbReference type="HAMAP" id="MF_01547">
    <property type="entry name" value="RNA_methyltr_E"/>
    <property type="match status" value="1"/>
</dbReference>
<dbReference type="Gene3D" id="3.40.50.150">
    <property type="entry name" value="Vaccinia Virus protein VP39"/>
    <property type="match status" value="1"/>
</dbReference>
<dbReference type="AlphaFoldDB" id="A0A5C3L688"/>
<keyword evidence="3 9" id="KW-0489">Methyltransferase</keyword>
<feature type="domain" description="Ribosomal RNA methyltransferase FtsJ" evidence="8">
    <location>
        <begin position="41"/>
        <end position="99"/>
    </location>
</feature>
<dbReference type="PIRSF" id="PIRSF005461">
    <property type="entry name" value="23S_rRNA_mtase"/>
    <property type="match status" value="1"/>
</dbReference>
<dbReference type="Proteomes" id="UP000307440">
    <property type="component" value="Unassembled WGS sequence"/>
</dbReference>
<evidence type="ECO:0000256" key="6">
    <source>
        <dbReference type="ARBA" id="ARBA00041184"/>
    </source>
</evidence>
<feature type="domain" description="Ribosomal RNA methyltransferase FtsJ" evidence="8">
    <location>
        <begin position="140"/>
        <end position="286"/>
    </location>
</feature>
<reference evidence="9 10" key="1">
    <citation type="journal article" date="2019" name="Nat. Ecol. Evol.">
        <title>Megaphylogeny resolves global patterns of mushroom evolution.</title>
        <authorList>
            <person name="Varga T."/>
            <person name="Krizsan K."/>
            <person name="Foldi C."/>
            <person name="Dima B."/>
            <person name="Sanchez-Garcia M."/>
            <person name="Sanchez-Ramirez S."/>
            <person name="Szollosi G.J."/>
            <person name="Szarkandi J.G."/>
            <person name="Papp V."/>
            <person name="Albert L."/>
            <person name="Andreopoulos W."/>
            <person name="Angelini C."/>
            <person name="Antonin V."/>
            <person name="Barry K.W."/>
            <person name="Bougher N.L."/>
            <person name="Buchanan P."/>
            <person name="Buyck B."/>
            <person name="Bense V."/>
            <person name="Catcheside P."/>
            <person name="Chovatia M."/>
            <person name="Cooper J."/>
            <person name="Damon W."/>
            <person name="Desjardin D."/>
            <person name="Finy P."/>
            <person name="Geml J."/>
            <person name="Haridas S."/>
            <person name="Hughes K."/>
            <person name="Justo A."/>
            <person name="Karasinski D."/>
            <person name="Kautmanova I."/>
            <person name="Kiss B."/>
            <person name="Kocsube S."/>
            <person name="Kotiranta H."/>
            <person name="LaButti K.M."/>
            <person name="Lechner B.E."/>
            <person name="Liimatainen K."/>
            <person name="Lipzen A."/>
            <person name="Lukacs Z."/>
            <person name="Mihaltcheva S."/>
            <person name="Morgado L.N."/>
            <person name="Niskanen T."/>
            <person name="Noordeloos M.E."/>
            <person name="Ohm R.A."/>
            <person name="Ortiz-Santana B."/>
            <person name="Ovrebo C."/>
            <person name="Racz N."/>
            <person name="Riley R."/>
            <person name="Savchenko A."/>
            <person name="Shiryaev A."/>
            <person name="Soop K."/>
            <person name="Spirin V."/>
            <person name="Szebenyi C."/>
            <person name="Tomsovsky M."/>
            <person name="Tulloss R.E."/>
            <person name="Uehling J."/>
            <person name="Grigoriev I.V."/>
            <person name="Vagvolgyi C."/>
            <person name="Papp T."/>
            <person name="Martin F.M."/>
            <person name="Miettinen O."/>
            <person name="Hibbett D.S."/>
            <person name="Nagy L.G."/>
        </authorList>
    </citation>
    <scope>NUCLEOTIDE SEQUENCE [LARGE SCALE GENOMIC DNA]</scope>
    <source>
        <strain evidence="9 10">CBS 121175</strain>
    </source>
</reference>
<dbReference type="InterPro" id="IPR050082">
    <property type="entry name" value="RNA_methyltr_RlmE"/>
</dbReference>
<evidence type="ECO:0000256" key="1">
    <source>
        <dbReference type="ARBA" id="ARBA00009258"/>
    </source>
</evidence>
<dbReference type="STRING" id="230819.A0A5C3L688"/>
<evidence type="ECO:0000259" key="8">
    <source>
        <dbReference type="Pfam" id="PF01728"/>
    </source>
</evidence>
<evidence type="ECO:0000313" key="10">
    <source>
        <dbReference type="Proteomes" id="UP000307440"/>
    </source>
</evidence>
<dbReference type="InterPro" id="IPR015507">
    <property type="entry name" value="rRNA-MeTfrase_E"/>
</dbReference>
<accession>A0A5C3L688</accession>
<dbReference type="GO" id="GO:0008650">
    <property type="term" value="F:rRNA (uridine-2'-O-)-methyltransferase activity"/>
    <property type="evidence" value="ECO:0007669"/>
    <property type="project" value="TreeGrafter"/>
</dbReference>